<evidence type="ECO:0000313" key="1">
    <source>
        <dbReference type="EMBL" id="NEU02905.1"/>
    </source>
</evidence>
<name>A0A6D1AID6_ECOLX</name>
<accession>A0A6D1AID6</accession>
<feature type="non-terminal residue" evidence="1">
    <location>
        <position position="93"/>
    </location>
</feature>
<proteinExistence type="predicted"/>
<sequence length="93" mass="10330">TMQRESDYRWPSNSRIGKRDAYQFLGVGEENMTLAGVLYPELTGGKLTVTTLRLMAEEGRAWPLLDGTGMIYGMYVISRVSETGSIFFADGTP</sequence>
<organism evidence="1">
    <name type="scientific">Escherichia coli</name>
    <dbReference type="NCBI Taxonomy" id="562"/>
    <lineage>
        <taxon>Bacteria</taxon>
        <taxon>Pseudomonadati</taxon>
        <taxon>Pseudomonadota</taxon>
        <taxon>Gammaproteobacteria</taxon>
        <taxon>Enterobacterales</taxon>
        <taxon>Enterobacteriaceae</taxon>
        <taxon>Escherichia</taxon>
    </lineage>
</organism>
<dbReference type="Pfam" id="PF06995">
    <property type="entry name" value="Phage_P2_GpU"/>
    <property type="match status" value="1"/>
</dbReference>
<gene>
    <name evidence="1" type="ORF">G3563_28415</name>
</gene>
<reference evidence="1" key="1">
    <citation type="submission" date="2020-02" db="EMBL/GenBank/DDBJ databases">
        <title>Investigating the Use of Bacteriophages as New Decolonization Strategy for Intestinal Carriage of CTX-M-15-producing ST131 Escherichia coli: an In Vitro Continuous Culture System Model.</title>
        <authorList>
            <person name="Bernasconi O.J."/>
            <person name="Campos-Madueno E.I."/>
            <person name="Dona V."/>
            <person name="Perreten V."/>
            <person name="Carattoli A."/>
            <person name="Endimiani A."/>
        </authorList>
    </citation>
    <scope>NUCLEOTIDE SEQUENCE</scope>
    <source>
        <strain evidence="1">4901.28</strain>
    </source>
</reference>
<feature type="non-terminal residue" evidence="1">
    <location>
        <position position="1"/>
    </location>
</feature>
<protein>
    <submittedName>
        <fullName evidence="1">Phage tail protein</fullName>
    </submittedName>
</protein>
<dbReference type="InterPro" id="IPR009734">
    <property type="entry name" value="Myoviridae_GpU"/>
</dbReference>
<comment type="caution">
    <text evidence="1">The sequence shown here is derived from an EMBL/GenBank/DDBJ whole genome shotgun (WGS) entry which is preliminary data.</text>
</comment>
<dbReference type="EMBL" id="JAAHTE010000549">
    <property type="protein sequence ID" value="NEU02905.1"/>
    <property type="molecule type" value="Genomic_DNA"/>
</dbReference>
<dbReference type="AlphaFoldDB" id="A0A6D1AID6"/>